<reference evidence="2" key="1">
    <citation type="submission" date="2021-10" db="EMBL/GenBank/DDBJ databases">
        <authorList>
            <person name="Piombo E."/>
        </authorList>
    </citation>
    <scope>NUCLEOTIDE SEQUENCE</scope>
</reference>
<dbReference type="Gene3D" id="3.10.180.10">
    <property type="entry name" value="2,3-Dihydroxybiphenyl 1,2-Dioxygenase, domain 1"/>
    <property type="match status" value="1"/>
</dbReference>
<dbReference type="SUPFAM" id="SSF54593">
    <property type="entry name" value="Glyoxalase/Bleomycin resistance protein/Dihydroxybiphenyl dioxygenase"/>
    <property type="match status" value="1"/>
</dbReference>
<dbReference type="Proteomes" id="UP000775872">
    <property type="component" value="Unassembled WGS sequence"/>
</dbReference>
<protein>
    <recommendedName>
        <fullName evidence="1">VOC domain-containing protein</fullName>
    </recommendedName>
</protein>
<comment type="caution">
    <text evidence="2">The sequence shown here is derived from an EMBL/GenBank/DDBJ whole genome shotgun (WGS) entry which is preliminary data.</text>
</comment>
<dbReference type="Pfam" id="PF00903">
    <property type="entry name" value="Glyoxalase"/>
    <property type="match status" value="1"/>
</dbReference>
<gene>
    <name evidence="2" type="ORF">CSOL1703_00006287</name>
</gene>
<dbReference type="InterPro" id="IPR029068">
    <property type="entry name" value="Glyas_Bleomycin-R_OHBP_Dase"/>
</dbReference>
<evidence type="ECO:0000259" key="1">
    <source>
        <dbReference type="PROSITE" id="PS51819"/>
    </source>
</evidence>
<evidence type="ECO:0000313" key="3">
    <source>
        <dbReference type="Proteomes" id="UP000775872"/>
    </source>
</evidence>
<sequence>MTSVSDDLCKDNRPELSPQALCHVVLRTSPSQYERMIEFYLLVLGGRVSHKTHRLCFLGYDEEHHRLAIIADPYAVPKSANIKPVVGLHHMAFGFPQLSDLVTSYEQKKSAGVMPDWCVNHGMTISMYYNDPDGNQVEFQVDTLDSARAAVDYMNSAEFEENPVGVDFDPEEFCRRVKSGEDEAAIKRRPKIGKRDRR</sequence>
<name>A0A9P0ENP2_9HYPO</name>
<accession>A0A9P0ENP2</accession>
<dbReference type="AlphaFoldDB" id="A0A9P0ENP2"/>
<proteinExistence type="predicted"/>
<evidence type="ECO:0000313" key="2">
    <source>
        <dbReference type="EMBL" id="CAH0056347.1"/>
    </source>
</evidence>
<dbReference type="PROSITE" id="PS51819">
    <property type="entry name" value="VOC"/>
    <property type="match status" value="1"/>
</dbReference>
<keyword evidence="3" id="KW-1185">Reference proteome</keyword>
<dbReference type="InterPro" id="IPR004360">
    <property type="entry name" value="Glyas_Fos-R_dOase_dom"/>
</dbReference>
<dbReference type="EMBL" id="CABFOC020000063">
    <property type="protein sequence ID" value="CAH0056347.1"/>
    <property type="molecule type" value="Genomic_DNA"/>
</dbReference>
<dbReference type="InterPro" id="IPR037523">
    <property type="entry name" value="VOC_core"/>
</dbReference>
<feature type="domain" description="VOC" evidence="1">
    <location>
        <begin position="20"/>
        <end position="142"/>
    </location>
</feature>
<dbReference type="OrthoDB" id="5371818at2759"/>
<organism evidence="2 3">
    <name type="scientific">Clonostachys solani</name>
    <dbReference type="NCBI Taxonomy" id="160281"/>
    <lineage>
        <taxon>Eukaryota</taxon>
        <taxon>Fungi</taxon>
        <taxon>Dikarya</taxon>
        <taxon>Ascomycota</taxon>
        <taxon>Pezizomycotina</taxon>
        <taxon>Sordariomycetes</taxon>
        <taxon>Hypocreomycetidae</taxon>
        <taxon>Hypocreales</taxon>
        <taxon>Bionectriaceae</taxon>
        <taxon>Clonostachys</taxon>
    </lineage>
</organism>